<keyword evidence="4" id="KW-0227">DNA damage</keyword>
<dbReference type="Pfam" id="PF00454">
    <property type="entry name" value="PI3_PI4_kinase"/>
    <property type="match status" value="1"/>
</dbReference>
<dbReference type="SMART" id="SM01343">
    <property type="entry name" value="FATC"/>
    <property type="match status" value="1"/>
</dbReference>
<dbReference type="GO" id="GO:0006281">
    <property type="term" value="P:DNA repair"/>
    <property type="evidence" value="ECO:0007669"/>
    <property type="project" value="TreeGrafter"/>
</dbReference>
<dbReference type="GO" id="GO:0005694">
    <property type="term" value="C:chromosome"/>
    <property type="evidence" value="ECO:0007669"/>
    <property type="project" value="TreeGrafter"/>
</dbReference>
<comment type="subcellular location">
    <subcellularLocation>
        <location evidence="1">Nucleus</location>
    </subcellularLocation>
</comment>
<evidence type="ECO:0000313" key="8">
    <source>
        <dbReference type="EMBL" id="KXN70190.1"/>
    </source>
</evidence>
<dbReference type="OrthoDB" id="381190at2759"/>
<dbReference type="Pfam" id="PF23593">
    <property type="entry name" value="HEAT_ATR"/>
    <property type="match status" value="1"/>
</dbReference>
<dbReference type="PROSITE" id="PS51190">
    <property type="entry name" value="FATC"/>
    <property type="match status" value="1"/>
</dbReference>
<keyword evidence="3" id="KW-0723">Serine/threonine-protein kinase</keyword>
<reference evidence="8 9" key="1">
    <citation type="journal article" date="2015" name="Genome Biol. Evol.">
        <title>Phylogenomic analyses indicate that early fungi evolved digesting cell walls of algal ancestors of land plants.</title>
        <authorList>
            <person name="Chang Y."/>
            <person name="Wang S."/>
            <person name="Sekimoto S."/>
            <person name="Aerts A.L."/>
            <person name="Choi C."/>
            <person name="Clum A."/>
            <person name="LaButti K.M."/>
            <person name="Lindquist E.A."/>
            <person name="Yee Ngan C."/>
            <person name="Ohm R.A."/>
            <person name="Salamov A.A."/>
            <person name="Grigoriev I.V."/>
            <person name="Spatafora J.W."/>
            <person name="Berbee M.L."/>
        </authorList>
    </citation>
    <scope>NUCLEOTIDE SEQUENCE [LARGE SCALE GENOMIC DNA]</scope>
    <source>
        <strain evidence="8 9">NRRL 28638</strain>
    </source>
</reference>
<evidence type="ECO:0000313" key="9">
    <source>
        <dbReference type="Proteomes" id="UP000070444"/>
    </source>
</evidence>
<keyword evidence="8" id="KW-0808">Transferase</keyword>
<dbReference type="InterPro" id="IPR050517">
    <property type="entry name" value="DDR_Repair_Kinase"/>
</dbReference>
<comment type="similarity">
    <text evidence="2">Belongs to the PI3/PI4-kinase family. ATM subfamily.</text>
</comment>
<name>A0A137P594_CONC2</name>
<evidence type="ECO:0000256" key="1">
    <source>
        <dbReference type="ARBA" id="ARBA00004123"/>
    </source>
</evidence>
<dbReference type="GO" id="GO:0000077">
    <property type="term" value="P:DNA damage checkpoint signaling"/>
    <property type="evidence" value="ECO:0007669"/>
    <property type="project" value="TreeGrafter"/>
</dbReference>
<dbReference type="InterPro" id="IPR011009">
    <property type="entry name" value="Kinase-like_dom_sf"/>
</dbReference>
<dbReference type="SUPFAM" id="SSF56112">
    <property type="entry name" value="Protein kinase-like (PK-like)"/>
    <property type="match status" value="1"/>
</dbReference>
<evidence type="ECO:0000256" key="3">
    <source>
        <dbReference type="ARBA" id="ARBA00022527"/>
    </source>
</evidence>
<dbReference type="InterPro" id="IPR003152">
    <property type="entry name" value="FATC_dom"/>
</dbReference>
<dbReference type="Gene3D" id="3.30.1010.10">
    <property type="entry name" value="Phosphatidylinositol 3-kinase Catalytic Subunit, Chain A, domain 4"/>
    <property type="match status" value="1"/>
</dbReference>
<feature type="domain" description="FATC" evidence="7">
    <location>
        <begin position="779"/>
        <end position="811"/>
    </location>
</feature>
<evidence type="ECO:0000256" key="2">
    <source>
        <dbReference type="ARBA" id="ARBA00010769"/>
    </source>
</evidence>
<dbReference type="SMART" id="SM00146">
    <property type="entry name" value="PI3Kc"/>
    <property type="match status" value="1"/>
</dbReference>
<dbReference type="Gene3D" id="1.10.1070.11">
    <property type="entry name" value="Phosphatidylinositol 3-/4-kinase, catalytic domain"/>
    <property type="match status" value="1"/>
</dbReference>
<gene>
    <name evidence="8" type="ORF">CONCODRAFT_78978</name>
</gene>
<dbReference type="EMBL" id="KQ964510">
    <property type="protein sequence ID" value="KXN70190.1"/>
    <property type="molecule type" value="Genomic_DNA"/>
</dbReference>
<keyword evidence="9" id="KW-1185">Reference proteome</keyword>
<dbReference type="Pfam" id="PF02260">
    <property type="entry name" value="FATC"/>
    <property type="match status" value="1"/>
</dbReference>
<dbReference type="GO" id="GO:0000723">
    <property type="term" value="P:telomere maintenance"/>
    <property type="evidence" value="ECO:0007669"/>
    <property type="project" value="TreeGrafter"/>
</dbReference>
<keyword evidence="5" id="KW-0539">Nucleus</keyword>
<dbReference type="InterPro" id="IPR000403">
    <property type="entry name" value="PI3/4_kinase_cat_dom"/>
</dbReference>
<evidence type="ECO:0000256" key="4">
    <source>
        <dbReference type="ARBA" id="ARBA00022763"/>
    </source>
</evidence>
<dbReference type="PANTHER" id="PTHR11139">
    <property type="entry name" value="ATAXIA TELANGIECTASIA MUTATED ATM -RELATED"/>
    <property type="match status" value="1"/>
</dbReference>
<evidence type="ECO:0000259" key="6">
    <source>
        <dbReference type="PROSITE" id="PS50290"/>
    </source>
</evidence>
<dbReference type="GO" id="GO:0005634">
    <property type="term" value="C:nucleus"/>
    <property type="evidence" value="ECO:0007669"/>
    <property type="project" value="UniProtKB-SubCell"/>
</dbReference>
<evidence type="ECO:0000256" key="5">
    <source>
        <dbReference type="ARBA" id="ARBA00023242"/>
    </source>
</evidence>
<dbReference type="STRING" id="796925.A0A137P594"/>
<dbReference type="PANTHER" id="PTHR11139:SF69">
    <property type="entry name" value="SERINE_THREONINE-PROTEIN KINASE ATR"/>
    <property type="match status" value="1"/>
</dbReference>
<dbReference type="PROSITE" id="PS50290">
    <property type="entry name" value="PI3_4_KINASE_3"/>
    <property type="match status" value="1"/>
</dbReference>
<proteinExistence type="inferred from homology"/>
<dbReference type="AlphaFoldDB" id="A0A137P594"/>
<keyword evidence="8" id="KW-0418">Kinase</keyword>
<organism evidence="8 9">
    <name type="scientific">Conidiobolus coronatus (strain ATCC 28846 / CBS 209.66 / NRRL 28638)</name>
    <name type="common">Delacroixia coronata</name>
    <dbReference type="NCBI Taxonomy" id="796925"/>
    <lineage>
        <taxon>Eukaryota</taxon>
        <taxon>Fungi</taxon>
        <taxon>Fungi incertae sedis</taxon>
        <taxon>Zoopagomycota</taxon>
        <taxon>Entomophthoromycotina</taxon>
        <taxon>Entomophthoromycetes</taxon>
        <taxon>Entomophthorales</taxon>
        <taxon>Ancylistaceae</taxon>
        <taxon>Conidiobolus</taxon>
    </lineage>
</organism>
<dbReference type="InterPro" id="IPR036940">
    <property type="entry name" value="PI3/4_kinase_cat_sf"/>
</dbReference>
<sequence length="811" mass="92966">MGFMGGNFFQGLSSSLIQLHMLDDVEFMIKNCSLEGLNLEQVSKYWKAKLNHTHPTFKYRESILSLSRSLTQLTQPLTLPSISTSVIDELYINSIKSARHAEYISIAQSMMAHISKDKQWEVQIQEAKCKWYFGEKAKAIQILENALNMSNLKTPSSSEIQKFSQSPQKSQLVDKNNPYYPWAKLKLLWTKWLHEISGKQPISLRSGLTDICSIFPNFAKAMYNLSQLSIDIAHEALLSQKQHNQLELINLTISSIMYSSDTLSNFPQYNQLILPRIINLVIEIATHFIKNPPNQDQKQTNLKLHHDSIFQHFNRLINMLNSKSLFYVFNQAACGICHDSELLSKCFIILSKKVLYNYPHQSLWNLAPMLLSADKIKKQKAYSIVKASTLEDNMQTNSQLGLDLITLFKQYSKLWEFLEKLSKSQDELQTLVYSSGWNYEKLGLLIPLQSTLTNPEVLDTAPRIKSIDKRSIKVMSSLARPIKFSFITDGNQQKLINFLCKPNDDLRKDARVMEFNSMLNRLFELEVESRKRSLLIKTYAVLALGSNYGIIEWVENTLTLKSSITAYHQRTKPPVNLRKHGDNILKLRSKSEKAQYLVDKVLPSYPITLHKWYYDHFPDPKKWYSARLNYSRSLGVMSMVGYILGLGDRHSENIMIDVPTGNILHIDYNCIFEGGKSLQVPEVVPFRLTRNLEDCLGPSGVEGPFRISCEVTMTICRKYHKTLYSVLQSFLTDPLVEWGKVKQQSNIFNLSKKDYVNNKATEFLDPIKLKLKGMETSTSPILVSQQVQALISEATDIGNLASMFIGWGSYY</sequence>
<dbReference type="GO" id="GO:0004674">
    <property type="term" value="F:protein serine/threonine kinase activity"/>
    <property type="evidence" value="ECO:0007669"/>
    <property type="project" value="UniProtKB-KW"/>
</dbReference>
<accession>A0A137P594</accession>
<feature type="domain" description="PI3K/PI4K catalytic" evidence="6">
    <location>
        <begin position="468"/>
        <end position="778"/>
    </location>
</feature>
<dbReference type="CDD" id="cd00892">
    <property type="entry name" value="PIKKc_ATR"/>
    <property type="match status" value="1"/>
</dbReference>
<dbReference type="InterPro" id="IPR057564">
    <property type="entry name" value="HEAT_ATR"/>
</dbReference>
<evidence type="ECO:0000259" key="7">
    <source>
        <dbReference type="PROSITE" id="PS51190"/>
    </source>
</evidence>
<dbReference type="Proteomes" id="UP000070444">
    <property type="component" value="Unassembled WGS sequence"/>
</dbReference>
<protein>
    <submittedName>
        <fullName evidence="8">Kinase-like protein</fullName>
    </submittedName>
</protein>